<comment type="similarity">
    <text evidence="1">Belongs to the sigma-70 factor family. ECF subfamily.</text>
</comment>
<gene>
    <name evidence="7" type="ORF">H6P80_15030</name>
</gene>
<dbReference type="InterPro" id="IPR036388">
    <property type="entry name" value="WH-like_DNA-bd_sf"/>
</dbReference>
<dbReference type="PANTHER" id="PTHR43133">
    <property type="entry name" value="RNA POLYMERASE ECF-TYPE SIGMA FACTO"/>
    <property type="match status" value="1"/>
</dbReference>
<feature type="domain" description="RNA polymerase sigma-70 region 2" evidence="5">
    <location>
        <begin position="5"/>
        <end position="69"/>
    </location>
</feature>
<feature type="domain" description="RNA polymerase sigma factor 70 region 4 type 2" evidence="6">
    <location>
        <begin position="106"/>
        <end position="156"/>
    </location>
</feature>
<protein>
    <submittedName>
        <fullName evidence="7">Sigma-70 family RNA polymerase sigma factor</fullName>
    </submittedName>
</protein>
<keyword evidence="2" id="KW-0805">Transcription regulation</keyword>
<evidence type="ECO:0000256" key="1">
    <source>
        <dbReference type="ARBA" id="ARBA00010641"/>
    </source>
</evidence>
<sequence>MVTDLYRENCDKLRSYVLRMLKSPADADDVVHDAFVRFYRSDVFAYDNPRAVLFKTAWRLALNRIRSRRSNPVDRADTLIDELTQYPCAAVSAEEDIISREKESVFRAAIASLPPRCRQVIELRTMQELSFREMSDRLGISVSTLEKHMARGKRACIEAVSVGYDHESRAYATPSAVAA</sequence>
<dbReference type="InterPro" id="IPR039425">
    <property type="entry name" value="RNA_pol_sigma-70-like"/>
</dbReference>
<dbReference type="InterPro" id="IPR013249">
    <property type="entry name" value="RNA_pol_sigma70_r4_t2"/>
</dbReference>
<dbReference type="SUPFAM" id="SSF88659">
    <property type="entry name" value="Sigma3 and sigma4 domains of RNA polymerase sigma factors"/>
    <property type="match status" value="1"/>
</dbReference>
<evidence type="ECO:0000256" key="4">
    <source>
        <dbReference type="ARBA" id="ARBA00023163"/>
    </source>
</evidence>
<dbReference type="AlphaFoldDB" id="A0A842I0C7"/>
<keyword evidence="4" id="KW-0804">Transcription</keyword>
<dbReference type="Pfam" id="PF04542">
    <property type="entry name" value="Sigma70_r2"/>
    <property type="match status" value="1"/>
</dbReference>
<dbReference type="InterPro" id="IPR014284">
    <property type="entry name" value="RNA_pol_sigma-70_dom"/>
</dbReference>
<dbReference type="SUPFAM" id="SSF88946">
    <property type="entry name" value="Sigma2 domain of RNA polymerase sigma factors"/>
    <property type="match status" value="1"/>
</dbReference>
<dbReference type="CDD" id="cd06171">
    <property type="entry name" value="Sigma70_r4"/>
    <property type="match status" value="1"/>
</dbReference>
<evidence type="ECO:0000313" key="7">
    <source>
        <dbReference type="EMBL" id="MBC2778936.1"/>
    </source>
</evidence>
<evidence type="ECO:0000259" key="6">
    <source>
        <dbReference type="Pfam" id="PF08281"/>
    </source>
</evidence>
<dbReference type="NCBIfam" id="TIGR02937">
    <property type="entry name" value="sigma70-ECF"/>
    <property type="match status" value="1"/>
</dbReference>
<reference evidence="7 8" key="1">
    <citation type="submission" date="2020-08" db="EMBL/GenBank/DDBJ databases">
        <title>Draft genome sequence of Parasphingopyxis sp. GrpM-11.</title>
        <authorList>
            <person name="Oh J."/>
            <person name="Roh D.-H."/>
        </authorList>
    </citation>
    <scope>NUCLEOTIDE SEQUENCE [LARGE SCALE GENOMIC DNA]</scope>
    <source>
        <strain evidence="7 8">GrpM-11</strain>
    </source>
</reference>
<dbReference type="GO" id="GO:0003677">
    <property type="term" value="F:DNA binding"/>
    <property type="evidence" value="ECO:0007669"/>
    <property type="project" value="InterPro"/>
</dbReference>
<comment type="caution">
    <text evidence="7">The sequence shown here is derived from an EMBL/GenBank/DDBJ whole genome shotgun (WGS) entry which is preliminary data.</text>
</comment>
<evidence type="ECO:0000259" key="5">
    <source>
        <dbReference type="Pfam" id="PF04542"/>
    </source>
</evidence>
<dbReference type="Gene3D" id="1.10.10.10">
    <property type="entry name" value="Winged helix-like DNA-binding domain superfamily/Winged helix DNA-binding domain"/>
    <property type="match status" value="1"/>
</dbReference>
<proteinExistence type="inferred from homology"/>
<keyword evidence="8" id="KW-1185">Reference proteome</keyword>
<dbReference type="Gene3D" id="1.10.1740.10">
    <property type="match status" value="1"/>
</dbReference>
<keyword evidence="3" id="KW-0731">Sigma factor</keyword>
<dbReference type="Proteomes" id="UP000564378">
    <property type="component" value="Unassembled WGS sequence"/>
</dbReference>
<accession>A0A842I0C7</accession>
<dbReference type="GO" id="GO:0006352">
    <property type="term" value="P:DNA-templated transcription initiation"/>
    <property type="evidence" value="ECO:0007669"/>
    <property type="project" value="InterPro"/>
</dbReference>
<dbReference type="InterPro" id="IPR007627">
    <property type="entry name" value="RNA_pol_sigma70_r2"/>
</dbReference>
<dbReference type="Pfam" id="PF08281">
    <property type="entry name" value="Sigma70_r4_2"/>
    <property type="match status" value="1"/>
</dbReference>
<name>A0A842I0C7_9SPHN</name>
<dbReference type="InterPro" id="IPR013324">
    <property type="entry name" value="RNA_pol_sigma_r3/r4-like"/>
</dbReference>
<evidence type="ECO:0000256" key="2">
    <source>
        <dbReference type="ARBA" id="ARBA00023015"/>
    </source>
</evidence>
<dbReference type="GO" id="GO:0016987">
    <property type="term" value="F:sigma factor activity"/>
    <property type="evidence" value="ECO:0007669"/>
    <property type="project" value="UniProtKB-KW"/>
</dbReference>
<organism evidence="7 8">
    <name type="scientific">Parasphingopyxis marina</name>
    <dbReference type="NCBI Taxonomy" id="2761622"/>
    <lineage>
        <taxon>Bacteria</taxon>
        <taxon>Pseudomonadati</taxon>
        <taxon>Pseudomonadota</taxon>
        <taxon>Alphaproteobacteria</taxon>
        <taxon>Sphingomonadales</taxon>
        <taxon>Sphingomonadaceae</taxon>
        <taxon>Parasphingopyxis</taxon>
    </lineage>
</organism>
<dbReference type="PANTHER" id="PTHR43133:SF63">
    <property type="entry name" value="RNA POLYMERASE SIGMA FACTOR FECI-RELATED"/>
    <property type="match status" value="1"/>
</dbReference>
<evidence type="ECO:0000256" key="3">
    <source>
        <dbReference type="ARBA" id="ARBA00023082"/>
    </source>
</evidence>
<evidence type="ECO:0000313" key="8">
    <source>
        <dbReference type="Proteomes" id="UP000564378"/>
    </source>
</evidence>
<dbReference type="InterPro" id="IPR013325">
    <property type="entry name" value="RNA_pol_sigma_r2"/>
</dbReference>
<dbReference type="EMBL" id="JACJVJ010000003">
    <property type="protein sequence ID" value="MBC2778936.1"/>
    <property type="molecule type" value="Genomic_DNA"/>
</dbReference>